<sequence>MFLGSQEEDYGAGYLVQPVVQAEEEDGGGSDMDPGNEEEGDGEEEEEVEDDDEIQVLPPSSSTQPKRKRDEEEDEDDGEDDEDDDDVVEFSNMETGNLRWIGWYLVVVILALFLDKYIVGGKMIVSLPLGVSVQKVVSVLSPLGYLT</sequence>
<dbReference type="AlphaFoldDB" id="A0A2P5FXN2"/>
<protein>
    <submittedName>
        <fullName evidence="3">Uncharacterized protein</fullName>
    </submittedName>
</protein>
<evidence type="ECO:0000256" key="2">
    <source>
        <dbReference type="SAM" id="Phobius"/>
    </source>
</evidence>
<feature type="compositionally biased region" description="Acidic residues" evidence="1">
    <location>
        <begin position="1"/>
        <end position="10"/>
    </location>
</feature>
<dbReference type="OrthoDB" id="10492320at2759"/>
<keyword evidence="2" id="KW-0812">Transmembrane</keyword>
<name>A0A2P5FXN2_TREOI</name>
<dbReference type="InParanoid" id="A0A2P5FXN2"/>
<evidence type="ECO:0000313" key="4">
    <source>
        <dbReference type="Proteomes" id="UP000237000"/>
    </source>
</evidence>
<dbReference type="STRING" id="63057.A0A2P5FXN2"/>
<feature type="compositionally biased region" description="Acidic residues" evidence="1">
    <location>
        <begin position="22"/>
        <end position="54"/>
    </location>
</feature>
<organism evidence="3 4">
    <name type="scientific">Trema orientale</name>
    <name type="common">Charcoal tree</name>
    <name type="synonym">Celtis orientalis</name>
    <dbReference type="NCBI Taxonomy" id="63057"/>
    <lineage>
        <taxon>Eukaryota</taxon>
        <taxon>Viridiplantae</taxon>
        <taxon>Streptophyta</taxon>
        <taxon>Embryophyta</taxon>
        <taxon>Tracheophyta</taxon>
        <taxon>Spermatophyta</taxon>
        <taxon>Magnoliopsida</taxon>
        <taxon>eudicotyledons</taxon>
        <taxon>Gunneridae</taxon>
        <taxon>Pentapetalae</taxon>
        <taxon>rosids</taxon>
        <taxon>fabids</taxon>
        <taxon>Rosales</taxon>
        <taxon>Cannabaceae</taxon>
        <taxon>Trema</taxon>
    </lineage>
</organism>
<keyword evidence="4" id="KW-1185">Reference proteome</keyword>
<keyword evidence="2" id="KW-0472">Membrane</keyword>
<feature type="region of interest" description="Disordered" evidence="1">
    <location>
        <begin position="1"/>
        <end position="90"/>
    </location>
</feature>
<feature type="transmembrane region" description="Helical" evidence="2">
    <location>
        <begin position="100"/>
        <end position="119"/>
    </location>
</feature>
<gene>
    <name evidence="3" type="ORF">TorRG33x02_015400</name>
</gene>
<proteinExistence type="predicted"/>
<reference evidence="4" key="1">
    <citation type="submission" date="2016-06" db="EMBL/GenBank/DDBJ databases">
        <title>Parallel loss of symbiosis genes in relatives of nitrogen-fixing non-legume Parasponia.</title>
        <authorList>
            <person name="Van Velzen R."/>
            <person name="Holmer R."/>
            <person name="Bu F."/>
            <person name="Rutten L."/>
            <person name="Van Zeijl A."/>
            <person name="Liu W."/>
            <person name="Santuari L."/>
            <person name="Cao Q."/>
            <person name="Sharma T."/>
            <person name="Shen D."/>
            <person name="Roswanjaya Y."/>
            <person name="Wardhani T."/>
            <person name="Kalhor M.S."/>
            <person name="Jansen J."/>
            <person name="Van den Hoogen J."/>
            <person name="Gungor B."/>
            <person name="Hartog M."/>
            <person name="Hontelez J."/>
            <person name="Verver J."/>
            <person name="Yang W.-C."/>
            <person name="Schijlen E."/>
            <person name="Repin R."/>
            <person name="Schilthuizen M."/>
            <person name="Schranz E."/>
            <person name="Heidstra R."/>
            <person name="Miyata K."/>
            <person name="Fedorova E."/>
            <person name="Kohlen W."/>
            <person name="Bisseling T."/>
            <person name="Smit S."/>
            <person name="Geurts R."/>
        </authorList>
    </citation>
    <scope>NUCLEOTIDE SEQUENCE [LARGE SCALE GENOMIC DNA]</scope>
    <source>
        <strain evidence="4">cv. RG33-2</strain>
    </source>
</reference>
<keyword evidence="2" id="KW-1133">Transmembrane helix</keyword>
<evidence type="ECO:0000256" key="1">
    <source>
        <dbReference type="SAM" id="MobiDB-lite"/>
    </source>
</evidence>
<evidence type="ECO:0000313" key="3">
    <source>
        <dbReference type="EMBL" id="POO02556.1"/>
    </source>
</evidence>
<dbReference type="EMBL" id="JXTC01000004">
    <property type="protein sequence ID" value="POO02556.1"/>
    <property type="molecule type" value="Genomic_DNA"/>
</dbReference>
<feature type="compositionally biased region" description="Acidic residues" evidence="1">
    <location>
        <begin position="71"/>
        <end position="88"/>
    </location>
</feature>
<comment type="caution">
    <text evidence="3">The sequence shown here is derived from an EMBL/GenBank/DDBJ whole genome shotgun (WGS) entry which is preliminary data.</text>
</comment>
<accession>A0A2P5FXN2</accession>
<dbReference type="Proteomes" id="UP000237000">
    <property type="component" value="Unassembled WGS sequence"/>
</dbReference>